<dbReference type="InterPro" id="IPR020846">
    <property type="entry name" value="MFS_dom"/>
</dbReference>
<feature type="transmembrane region" description="Helical" evidence="6">
    <location>
        <begin position="83"/>
        <end position="106"/>
    </location>
</feature>
<dbReference type="InterPro" id="IPR011701">
    <property type="entry name" value="MFS"/>
</dbReference>
<reference evidence="8 9" key="2">
    <citation type="journal article" date="2021" name="Microorganisms">
        <title>The Ever-Expanding Pseudomonas Genus: Description of 43 New Species and Partition of the Pseudomonas putida Group.</title>
        <authorList>
            <person name="Girard L."/>
            <person name="Lood C."/>
            <person name="Hofte M."/>
            <person name="Vandamme P."/>
            <person name="Rokni-Zadeh H."/>
            <person name="van Noort V."/>
            <person name="Lavigne R."/>
            <person name="De Mot R."/>
        </authorList>
    </citation>
    <scope>NUCLEOTIDE SEQUENCE [LARGE SCALE GENOMIC DNA]</scope>
    <source>
        <strain evidence="8 9">RW8P3</strain>
    </source>
</reference>
<dbReference type="AlphaFoldDB" id="A0A9E6PQ95"/>
<feature type="transmembrane region" description="Helical" evidence="6">
    <location>
        <begin position="53"/>
        <end position="71"/>
    </location>
</feature>
<comment type="similarity">
    <text evidence="5">Belongs to the major facilitator superfamily. Phthalate permease family.</text>
</comment>
<feature type="transmembrane region" description="Helical" evidence="6">
    <location>
        <begin position="326"/>
        <end position="353"/>
    </location>
</feature>
<dbReference type="Proteomes" id="UP000634530">
    <property type="component" value="Chromosome"/>
</dbReference>
<dbReference type="InterPro" id="IPR036259">
    <property type="entry name" value="MFS_trans_sf"/>
</dbReference>
<evidence type="ECO:0000313" key="9">
    <source>
        <dbReference type="Proteomes" id="UP000634530"/>
    </source>
</evidence>
<dbReference type="Gene3D" id="1.20.1250.20">
    <property type="entry name" value="MFS general substrate transporter like domains"/>
    <property type="match status" value="2"/>
</dbReference>
<evidence type="ECO:0000256" key="2">
    <source>
        <dbReference type="ARBA" id="ARBA00022692"/>
    </source>
</evidence>
<name>A0A9E6PQ95_9PSED</name>
<dbReference type="PANTHER" id="PTHR11662:SF446">
    <property type="entry name" value="SODIUM-DEPENDENT PHOSPHATE TRANSPORT PROTEIN 1, CHLOROPLASTIC"/>
    <property type="match status" value="1"/>
</dbReference>
<gene>
    <name evidence="8" type="ORF">HU752_013690</name>
</gene>
<evidence type="ECO:0000256" key="5">
    <source>
        <dbReference type="ARBA" id="ARBA00038514"/>
    </source>
</evidence>
<keyword evidence="2 6" id="KW-0812">Transmembrane</keyword>
<evidence type="ECO:0000259" key="7">
    <source>
        <dbReference type="PROSITE" id="PS50850"/>
    </source>
</evidence>
<feature type="transmembrane region" description="Helical" evidence="6">
    <location>
        <begin position="145"/>
        <end position="165"/>
    </location>
</feature>
<keyword evidence="4 6" id="KW-0472">Membrane</keyword>
<feature type="transmembrane region" description="Helical" evidence="6">
    <location>
        <begin position="15"/>
        <end position="32"/>
    </location>
</feature>
<evidence type="ECO:0000313" key="8">
    <source>
        <dbReference type="EMBL" id="QXI30924.1"/>
    </source>
</evidence>
<feature type="transmembrane region" description="Helical" evidence="6">
    <location>
        <begin position="391"/>
        <end position="412"/>
    </location>
</feature>
<evidence type="ECO:0000256" key="6">
    <source>
        <dbReference type="SAM" id="Phobius"/>
    </source>
</evidence>
<organism evidence="8 9">
    <name type="scientific">Pseudomonas vanderleydeniana</name>
    <dbReference type="NCBI Taxonomy" id="2745495"/>
    <lineage>
        <taxon>Bacteria</taxon>
        <taxon>Pseudomonadati</taxon>
        <taxon>Pseudomonadota</taxon>
        <taxon>Gammaproteobacteria</taxon>
        <taxon>Pseudomonadales</taxon>
        <taxon>Pseudomonadaceae</taxon>
        <taxon>Pseudomonas</taxon>
    </lineage>
</organism>
<dbReference type="CDD" id="cd17319">
    <property type="entry name" value="MFS_ExuT_GudP_like"/>
    <property type="match status" value="1"/>
</dbReference>
<feature type="transmembrane region" description="Helical" evidence="6">
    <location>
        <begin position="177"/>
        <end position="196"/>
    </location>
</feature>
<dbReference type="KEGG" id="pvw:HU752_013690"/>
<feature type="transmembrane region" description="Helical" evidence="6">
    <location>
        <begin position="365"/>
        <end position="385"/>
    </location>
</feature>
<dbReference type="EMBL" id="CP077093">
    <property type="protein sequence ID" value="QXI30924.1"/>
    <property type="molecule type" value="Genomic_DNA"/>
</dbReference>
<dbReference type="SUPFAM" id="SSF103473">
    <property type="entry name" value="MFS general substrate transporter"/>
    <property type="match status" value="1"/>
</dbReference>
<dbReference type="InterPro" id="IPR050382">
    <property type="entry name" value="MFS_Na/Anion_cotransporter"/>
</dbReference>
<dbReference type="PANTHER" id="PTHR11662">
    <property type="entry name" value="SOLUTE CARRIER FAMILY 17"/>
    <property type="match status" value="1"/>
</dbReference>
<dbReference type="PROSITE" id="PS50850">
    <property type="entry name" value="MFS"/>
    <property type="match status" value="1"/>
</dbReference>
<feature type="transmembrane region" description="Helical" evidence="6">
    <location>
        <begin position="303"/>
        <end position="320"/>
    </location>
</feature>
<keyword evidence="9" id="KW-1185">Reference proteome</keyword>
<dbReference type="GO" id="GO:0022857">
    <property type="term" value="F:transmembrane transporter activity"/>
    <property type="evidence" value="ECO:0007669"/>
    <property type="project" value="InterPro"/>
</dbReference>
<reference evidence="8 9" key="1">
    <citation type="journal article" date="2020" name="Microorganisms">
        <title>Reliable Identification of Environmental Pseudomonas Isolates Using the rpoD Gene.</title>
        <authorList>
            <consortium name="The Broad Institute Genome Sequencing Platform"/>
            <person name="Girard L."/>
            <person name="Lood C."/>
            <person name="Rokni-Zadeh H."/>
            <person name="van Noort V."/>
            <person name="Lavigne R."/>
            <person name="De Mot R."/>
        </authorList>
    </citation>
    <scope>NUCLEOTIDE SEQUENCE [LARGE SCALE GENOMIC DNA]</scope>
    <source>
        <strain evidence="8 9">RW8P3</strain>
    </source>
</reference>
<comment type="subcellular location">
    <subcellularLocation>
        <location evidence="1">Membrane</location>
        <topology evidence="1">Multi-pass membrane protein</topology>
    </subcellularLocation>
</comment>
<feature type="transmembrane region" description="Helical" evidence="6">
    <location>
        <begin position="267"/>
        <end position="291"/>
    </location>
</feature>
<feature type="domain" description="Major facilitator superfamily (MFS) profile" evidence="7">
    <location>
        <begin position="22"/>
        <end position="415"/>
    </location>
</feature>
<sequence>MSNLRSTDVRPTPGLRHFQTVTLILLVVAGLLNNLDRSALSIANPLVSHDLQITPSQMGLLLSAFSLVYALSQLPVGLALDRLGARLVLGCGLIVWSLAQAFCGLANSFSQMLIGRAVLGVGEAPHYPASAKAVSEWFDKDRRGGATGVFLLAGTVAPAIAPPLLTNLMLAIGWREMFILLGATGVLVGIAWLRLYRNRDTVDVQAGMPSRRTGISLREWAGLFRHLNTWAMIFGSAGVIYTIWLYMSWLPVYLQMERKVSIVSAGWMAAVPYLLGMLGQIAAGLLLDALARRNVSLSLSRKIPICGGLVGAGVATLIAAYTPSLTVALCAISMSMFFIYFANVGTWALAGVMVESRYVATMGSLLTFGGYLGGSAAPVVTGLLVEQTASFALALAISASLAFLSALIYAFCIRL</sequence>
<proteinExistence type="inferred from homology"/>
<protein>
    <submittedName>
        <fullName evidence="8">MFS transporter</fullName>
    </submittedName>
</protein>
<evidence type="ECO:0000256" key="1">
    <source>
        <dbReference type="ARBA" id="ARBA00004141"/>
    </source>
</evidence>
<dbReference type="Pfam" id="PF07690">
    <property type="entry name" value="MFS_1"/>
    <property type="match status" value="1"/>
</dbReference>
<keyword evidence="3 6" id="KW-1133">Transmembrane helix</keyword>
<evidence type="ECO:0000256" key="4">
    <source>
        <dbReference type="ARBA" id="ARBA00023136"/>
    </source>
</evidence>
<accession>A0A9E6PQ95</accession>
<feature type="transmembrane region" description="Helical" evidence="6">
    <location>
        <begin position="227"/>
        <end position="247"/>
    </location>
</feature>
<dbReference type="RefSeq" id="WP_186680236.1">
    <property type="nucleotide sequence ID" value="NZ_CP077093.1"/>
</dbReference>
<dbReference type="GO" id="GO:0016020">
    <property type="term" value="C:membrane"/>
    <property type="evidence" value="ECO:0007669"/>
    <property type="project" value="UniProtKB-SubCell"/>
</dbReference>
<evidence type="ECO:0000256" key="3">
    <source>
        <dbReference type="ARBA" id="ARBA00022989"/>
    </source>
</evidence>